<name>A0A9J5WNK8_SOLCO</name>
<evidence type="ECO:0000313" key="2">
    <source>
        <dbReference type="Proteomes" id="UP000824120"/>
    </source>
</evidence>
<dbReference type="Proteomes" id="UP000824120">
    <property type="component" value="Chromosome 11"/>
</dbReference>
<organism evidence="1 2">
    <name type="scientific">Solanum commersonii</name>
    <name type="common">Commerson's wild potato</name>
    <name type="synonym">Commerson's nightshade</name>
    <dbReference type="NCBI Taxonomy" id="4109"/>
    <lineage>
        <taxon>Eukaryota</taxon>
        <taxon>Viridiplantae</taxon>
        <taxon>Streptophyta</taxon>
        <taxon>Embryophyta</taxon>
        <taxon>Tracheophyta</taxon>
        <taxon>Spermatophyta</taxon>
        <taxon>Magnoliopsida</taxon>
        <taxon>eudicotyledons</taxon>
        <taxon>Gunneridae</taxon>
        <taxon>Pentapetalae</taxon>
        <taxon>asterids</taxon>
        <taxon>lamiids</taxon>
        <taxon>Solanales</taxon>
        <taxon>Solanaceae</taxon>
        <taxon>Solanoideae</taxon>
        <taxon>Solaneae</taxon>
        <taxon>Solanum</taxon>
    </lineage>
</organism>
<proteinExistence type="predicted"/>
<keyword evidence="2" id="KW-1185">Reference proteome</keyword>
<protein>
    <submittedName>
        <fullName evidence="1">Uncharacterized protein</fullName>
    </submittedName>
</protein>
<comment type="caution">
    <text evidence="1">The sequence shown here is derived from an EMBL/GenBank/DDBJ whole genome shotgun (WGS) entry which is preliminary data.</text>
</comment>
<evidence type="ECO:0000313" key="1">
    <source>
        <dbReference type="EMBL" id="KAG5576925.1"/>
    </source>
</evidence>
<reference evidence="1 2" key="1">
    <citation type="submission" date="2020-09" db="EMBL/GenBank/DDBJ databases">
        <title>De no assembly of potato wild relative species, Solanum commersonii.</title>
        <authorList>
            <person name="Cho K."/>
        </authorList>
    </citation>
    <scope>NUCLEOTIDE SEQUENCE [LARGE SCALE GENOMIC DNA]</scope>
    <source>
        <strain evidence="1">LZ3.2</strain>
        <tissue evidence="1">Leaf</tissue>
    </source>
</reference>
<accession>A0A9J5WNK8</accession>
<sequence length="64" mass="7312">MQPLNFSLKVCSTFLFVSDNLRSLFCVNDTKGTSFVSATCLLFIYLPPTNTFESCILYWHLLPL</sequence>
<dbReference type="AlphaFoldDB" id="A0A9J5WNK8"/>
<dbReference type="EMBL" id="JACXVP010000011">
    <property type="protein sequence ID" value="KAG5576925.1"/>
    <property type="molecule type" value="Genomic_DNA"/>
</dbReference>
<gene>
    <name evidence="1" type="ORF">H5410_057059</name>
</gene>